<feature type="domain" description="FH2" evidence="1">
    <location>
        <begin position="1"/>
        <end position="63"/>
    </location>
</feature>
<sequence>MMKVMAAIGRHLGGKEPKDGDVFGFRYEDTVVVVEFPPGDDMKVTVAPIIETFDEKMYKEADE</sequence>
<dbReference type="EMBL" id="BMEX01000020">
    <property type="protein sequence ID" value="GGA55970.1"/>
    <property type="molecule type" value="Genomic_DNA"/>
</dbReference>
<evidence type="ECO:0000259" key="1">
    <source>
        <dbReference type="PROSITE" id="PS51444"/>
    </source>
</evidence>
<name>A0ABQ1H350_9BACL</name>
<comment type="caution">
    <text evidence="2">The sequence shown here is derived from an EMBL/GenBank/DDBJ whole genome shotgun (WGS) entry which is preliminary data.</text>
</comment>
<evidence type="ECO:0000313" key="2">
    <source>
        <dbReference type="EMBL" id="GGA55970.1"/>
    </source>
</evidence>
<proteinExistence type="predicted"/>
<gene>
    <name evidence="2" type="ORF">GCM10007416_31450</name>
</gene>
<accession>A0ABQ1H350</accession>
<dbReference type="PROSITE" id="PS51444">
    <property type="entry name" value="FH2"/>
    <property type="match status" value="1"/>
</dbReference>
<organism evidence="2 3">
    <name type="scientific">Kroppenstedtia guangzhouensis</name>
    <dbReference type="NCBI Taxonomy" id="1274356"/>
    <lineage>
        <taxon>Bacteria</taxon>
        <taxon>Bacillati</taxon>
        <taxon>Bacillota</taxon>
        <taxon>Bacilli</taxon>
        <taxon>Bacillales</taxon>
        <taxon>Thermoactinomycetaceae</taxon>
        <taxon>Kroppenstedtia</taxon>
    </lineage>
</organism>
<evidence type="ECO:0000313" key="3">
    <source>
        <dbReference type="Proteomes" id="UP000617979"/>
    </source>
</evidence>
<keyword evidence="3" id="KW-1185">Reference proteome</keyword>
<protein>
    <recommendedName>
        <fullName evidence="1">FH2 domain-containing protein</fullName>
    </recommendedName>
</protein>
<dbReference type="Proteomes" id="UP000617979">
    <property type="component" value="Unassembled WGS sequence"/>
</dbReference>
<dbReference type="RefSeq" id="WP_188433469.1">
    <property type="nucleotide sequence ID" value="NZ_BMEX01000020.1"/>
</dbReference>
<reference evidence="3" key="1">
    <citation type="journal article" date="2019" name="Int. J. Syst. Evol. Microbiol.">
        <title>The Global Catalogue of Microorganisms (GCM) 10K type strain sequencing project: providing services to taxonomists for standard genome sequencing and annotation.</title>
        <authorList>
            <consortium name="The Broad Institute Genomics Platform"/>
            <consortium name="The Broad Institute Genome Sequencing Center for Infectious Disease"/>
            <person name="Wu L."/>
            <person name="Ma J."/>
        </authorList>
    </citation>
    <scope>NUCLEOTIDE SEQUENCE [LARGE SCALE GENOMIC DNA]</scope>
    <source>
        <strain evidence="3">CGMCC 1.12404</strain>
    </source>
</reference>
<dbReference type="InterPro" id="IPR015425">
    <property type="entry name" value="FH2_Formin"/>
</dbReference>